<dbReference type="GO" id="GO:0005829">
    <property type="term" value="C:cytosol"/>
    <property type="evidence" value="ECO:0007669"/>
    <property type="project" value="TreeGrafter"/>
</dbReference>
<protein>
    <submittedName>
        <fullName evidence="2">Protein FAM72A-like</fullName>
    </submittedName>
</protein>
<sequence length="153" mass="17238">MEALHDKTNLHPFFHDKEVYEVKCKFCCRELTNRGMKAILLADTNVDLYSTDMPPKTAVELIGKYFTTKTCACKIKDFACLSCGNPVGYHVALPCAQCLESCNNGHFWIFHCHTTTVHKRLNSFDSGVLTWGDLSCVASTSNNLYDSNENLCR</sequence>
<evidence type="ECO:0000256" key="1">
    <source>
        <dbReference type="ARBA" id="ARBA00006888"/>
    </source>
</evidence>
<dbReference type="EMBL" id="LR785052">
    <property type="protein sequence ID" value="CAB3244520.1"/>
    <property type="molecule type" value="mRNA"/>
</dbReference>
<proteinExistence type="evidence at transcript level"/>
<reference evidence="2" key="1">
    <citation type="submission" date="2020-04" db="EMBL/GenBank/DDBJ databases">
        <authorList>
            <person name="Neveu A P."/>
        </authorList>
    </citation>
    <scope>NUCLEOTIDE SEQUENCE</scope>
    <source>
        <tissue evidence="2">Whole embryo</tissue>
    </source>
</reference>
<gene>
    <name evidence="2" type="primary">Fam72a</name>
</gene>
<dbReference type="Pfam" id="PF14976">
    <property type="entry name" value="YPEH2ZP"/>
    <property type="match status" value="1"/>
</dbReference>
<comment type="similarity">
    <text evidence="1">Belongs to the FAM72 family.</text>
</comment>
<organism evidence="2">
    <name type="scientific">Phallusia mammillata</name>
    <dbReference type="NCBI Taxonomy" id="59560"/>
    <lineage>
        <taxon>Eukaryota</taxon>
        <taxon>Metazoa</taxon>
        <taxon>Chordata</taxon>
        <taxon>Tunicata</taxon>
        <taxon>Ascidiacea</taxon>
        <taxon>Phlebobranchia</taxon>
        <taxon>Ascidiidae</taxon>
        <taxon>Phallusia</taxon>
    </lineage>
</organism>
<accession>A0A6F9DBT5</accession>
<dbReference type="AlphaFoldDB" id="A0A6F9DBT5"/>
<dbReference type="PANTHER" id="PTHR31841">
    <property type="entry name" value="PROTEIN FAM72A-RELATED"/>
    <property type="match status" value="1"/>
</dbReference>
<name>A0A6F9DBT5_9ASCI</name>
<evidence type="ECO:0000313" key="2">
    <source>
        <dbReference type="EMBL" id="CAB3244520.1"/>
    </source>
</evidence>
<dbReference type="PANTHER" id="PTHR31841:SF1">
    <property type="entry name" value="PROTEIN FAM72A-RELATED"/>
    <property type="match status" value="1"/>
</dbReference>
<dbReference type="InterPro" id="IPR026768">
    <property type="entry name" value="YPEH2ZP"/>
</dbReference>